<keyword evidence="2" id="KW-1185">Reference proteome</keyword>
<comment type="caution">
    <text evidence="1">The sequence shown here is derived from an EMBL/GenBank/DDBJ whole genome shotgun (WGS) entry which is preliminary data.</text>
</comment>
<dbReference type="Proteomes" id="UP001057402">
    <property type="component" value="Chromosome 4"/>
</dbReference>
<evidence type="ECO:0000313" key="2">
    <source>
        <dbReference type="Proteomes" id="UP001057402"/>
    </source>
</evidence>
<name>A0ACB9R363_9MYRT</name>
<gene>
    <name evidence="1" type="ORF">MLD38_011467</name>
</gene>
<accession>A0ACB9R363</accession>
<sequence length="106" mass="12439">MSGSSERSVVAVSIPGNEIDPLLKDLNEKKQNFRKNVVSLAAELNDVRRRLASREQLRQEAETRARSLEEEIDKLHHNWRRNTSKFKPRQALLRSTSRNWMLLYHS</sequence>
<proteinExistence type="predicted"/>
<reference evidence="2" key="1">
    <citation type="journal article" date="2023" name="Front. Plant Sci.">
        <title>Chromosomal-level genome assembly of Melastoma candidum provides insights into trichome evolution.</title>
        <authorList>
            <person name="Zhong Y."/>
            <person name="Wu W."/>
            <person name="Sun C."/>
            <person name="Zou P."/>
            <person name="Liu Y."/>
            <person name="Dai S."/>
            <person name="Zhou R."/>
        </authorList>
    </citation>
    <scope>NUCLEOTIDE SEQUENCE [LARGE SCALE GENOMIC DNA]</scope>
</reference>
<dbReference type="EMBL" id="CM042883">
    <property type="protein sequence ID" value="KAI4373333.1"/>
    <property type="molecule type" value="Genomic_DNA"/>
</dbReference>
<evidence type="ECO:0000313" key="1">
    <source>
        <dbReference type="EMBL" id="KAI4373333.1"/>
    </source>
</evidence>
<organism evidence="1 2">
    <name type="scientific">Melastoma candidum</name>
    <dbReference type="NCBI Taxonomy" id="119954"/>
    <lineage>
        <taxon>Eukaryota</taxon>
        <taxon>Viridiplantae</taxon>
        <taxon>Streptophyta</taxon>
        <taxon>Embryophyta</taxon>
        <taxon>Tracheophyta</taxon>
        <taxon>Spermatophyta</taxon>
        <taxon>Magnoliopsida</taxon>
        <taxon>eudicotyledons</taxon>
        <taxon>Gunneridae</taxon>
        <taxon>Pentapetalae</taxon>
        <taxon>rosids</taxon>
        <taxon>malvids</taxon>
        <taxon>Myrtales</taxon>
        <taxon>Melastomataceae</taxon>
        <taxon>Melastomatoideae</taxon>
        <taxon>Melastomateae</taxon>
        <taxon>Melastoma</taxon>
    </lineage>
</organism>
<protein>
    <submittedName>
        <fullName evidence="1">Uncharacterized protein</fullName>
    </submittedName>
</protein>